<feature type="domain" description="Metallo-beta-lactamase" evidence="2">
    <location>
        <begin position="75"/>
        <end position="258"/>
    </location>
</feature>
<evidence type="ECO:0000259" key="2">
    <source>
        <dbReference type="SMART" id="SM00849"/>
    </source>
</evidence>
<dbReference type="InterPro" id="IPR036866">
    <property type="entry name" value="RibonucZ/Hydroxyglut_hydro"/>
</dbReference>
<dbReference type="PANTHER" id="PTHR42951">
    <property type="entry name" value="METALLO-BETA-LACTAMASE DOMAIN-CONTAINING"/>
    <property type="match status" value="1"/>
</dbReference>
<reference evidence="3" key="1">
    <citation type="journal article" date="2014" name="Int. J. Syst. Evol. Microbiol.">
        <title>Complete genome sequence of Corynebacterium casei LMG S-19264T (=DSM 44701T), isolated from a smear-ripened cheese.</title>
        <authorList>
            <consortium name="US DOE Joint Genome Institute (JGI-PGF)"/>
            <person name="Walter F."/>
            <person name="Albersmeier A."/>
            <person name="Kalinowski J."/>
            <person name="Ruckert C."/>
        </authorList>
    </citation>
    <scope>NUCLEOTIDE SEQUENCE</scope>
    <source>
        <strain evidence="3">CGMCC 1.3617</strain>
    </source>
</reference>
<dbReference type="PANTHER" id="PTHR42951:SF4">
    <property type="entry name" value="ACYL-COENZYME A THIOESTERASE MBLAC2"/>
    <property type="match status" value="1"/>
</dbReference>
<comment type="caution">
    <text evidence="3">The sequence shown here is derived from an EMBL/GenBank/DDBJ whole genome shotgun (WGS) entry which is preliminary data.</text>
</comment>
<sequence length="325" mass="35296">MSTNAQPRPSARTRRGFCLCCLMAAGFTASGRWLTPRQAYAQAQGIVDGIRAAAVETPITLHRLRGGIGVLEGSGGNIAVLGGRDGKLMIDSGITASRPRIEEALGSIGREPIRHLVNTHWHFDHADGNAWMAEAGATITAHRNTRKYLAMMQRVEDWAFDFPPAPVTALPTRLVDGEEVMRLNGATMTLREYSPAHTDSDLSVFFAEADILHTGDTFWNNAYPFIDYSTGGSIEGTIRATEANLAGSAESTIIIPGHGLVGTRQDLRDCLAMLVDVHGRVAELKRQGRSLEEVIAARPTAVHDARWGGFVISPQFFTRLVYMGV</sequence>
<dbReference type="Pfam" id="PF00753">
    <property type="entry name" value="Lactamase_B"/>
    <property type="match status" value="1"/>
</dbReference>
<dbReference type="Gene3D" id="3.60.15.10">
    <property type="entry name" value="Ribonuclease Z/Hydroxyacylglutathione hydrolase-like"/>
    <property type="match status" value="1"/>
</dbReference>
<keyword evidence="4" id="KW-1185">Reference proteome</keyword>
<gene>
    <name evidence="3" type="ORF">GCM10011320_59140</name>
</gene>
<comment type="similarity">
    <text evidence="1">Belongs to the metallo-beta-lactamase superfamily. Class-B beta-lactamase family.</text>
</comment>
<dbReference type="SMART" id="SM00849">
    <property type="entry name" value="Lactamase_B"/>
    <property type="match status" value="1"/>
</dbReference>
<dbReference type="AlphaFoldDB" id="A0A917L758"/>
<dbReference type="GO" id="GO:0017001">
    <property type="term" value="P:antibiotic catabolic process"/>
    <property type="evidence" value="ECO:0007669"/>
    <property type="project" value="UniProtKB-ARBA"/>
</dbReference>
<proteinExistence type="inferred from homology"/>
<organism evidence="3 4">
    <name type="scientific">Neoroseomonas lacus</name>
    <dbReference type="NCBI Taxonomy" id="287609"/>
    <lineage>
        <taxon>Bacteria</taxon>
        <taxon>Pseudomonadati</taxon>
        <taxon>Pseudomonadota</taxon>
        <taxon>Alphaproteobacteria</taxon>
        <taxon>Acetobacterales</taxon>
        <taxon>Acetobacteraceae</taxon>
        <taxon>Neoroseomonas</taxon>
    </lineage>
</organism>
<evidence type="ECO:0000313" key="3">
    <source>
        <dbReference type="EMBL" id="GGJ43801.1"/>
    </source>
</evidence>
<accession>A0A917L758</accession>
<dbReference type="InterPro" id="IPR006311">
    <property type="entry name" value="TAT_signal"/>
</dbReference>
<protein>
    <submittedName>
        <fullName evidence="3">Cyclase</fullName>
    </submittedName>
</protein>
<dbReference type="Proteomes" id="UP000661507">
    <property type="component" value="Unassembled WGS sequence"/>
</dbReference>
<dbReference type="InterPro" id="IPR050855">
    <property type="entry name" value="NDM-1-like"/>
</dbReference>
<evidence type="ECO:0000313" key="4">
    <source>
        <dbReference type="Proteomes" id="UP000661507"/>
    </source>
</evidence>
<reference evidence="3" key="2">
    <citation type="submission" date="2020-09" db="EMBL/GenBank/DDBJ databases">
        <authorList>
            <person name="Sun Q."/>
            <person name="Zhou Y."/>
        </authorList>
    </citation>
    <scope>NUCLEOTIDE SEQUENCE</scope>
    <source>
        <strain evidence="3">CGMCC 1.3617</strain>
    </source>
</reference>
<dbReference type="PROSITE" id="PS51318">
    <property type="entry name" value="TAT"/>
    <property type="match status" value="1"/>
</dbReference>
<dbReference type="InterPro" id="IPR001279">
    <property type="entry name" value="Metallo-B-lactamas"/>
</dbReference>
<dbReference type="EMBL" id="BMKW01000029">
    <property type="protein sequence ID" value="GGJ43801.1"/>
    <property type="molecule type" value="Genomic_DNA"/>
</dbReference>
<name>A0A917L758_9PROT</name>
<dbReference type="CDD" id="cd16282">
    <property type="entry name" value="metallo-hydrolase-like_MBL-fold"/>
    <property type="match status" value="1"/>
</dbReference>
<evidence type="ECO:0000256" key="1">
    <source>
        <dbReference type="ARBA" id="ARBA00005250"/>
    </source>
</evidence>
<dbReference type="SUPFAM" id="SSF56281">
    <property type="entry name" value="Metallo-hydrolase/oxidoreductase"/>
    <property type="match status" value="1"/>
</dbReference>